<keyword evidence="6" id="KW-1185">Reference proteome</keyword>
<name>A0ABR8PT51_9CLOT</name>
<dbReference type="Gene3D" id="3.30.70.2330">
    <property type="match status" value="1"/>
</dbReference>
<reference evidence="5 6" key="1">
    <citation type="submission" date="2020-08" db="EMBL/GenBank/DDBJ databases">
        <title>A Genomic Blueprint of the Chicken Gut Microbiome.</title>
        <authorList>
            <person name="Gilroy R."/>
            <person name="Ravi A."/>
            <person name="Getino M."/>
            <person name="Pursley I."/>
            <person name="Horton D.L."/>
            <person name="Alikhan N.-F."/>
            <person name="Baker D."/>
            <person name="Gharbi K."/>
            <person name="Hall N."/>
            <person name="Watson M."/>
            <person name="Adriaenssens E.M."/>
            <person name="Foster-Nyarko E."/>
            <person name="Jarju S."/>
            <person name="Secka A."/>
            <person name="Antonio M."/>
            <person name="Oren A."/>
            <person name="Chaudhuri R."/>
            <person name="La Ragione R.M."/>
            <person name="Hildebrand F."/>
            <person name="Pallen M.J."/>
        </authorList>
    </citation>
    <scope>NUCLEOTIDE SEQUENCE [LARGE SCALE GENOMIC DNA]</scope>
    <source>
        <strain evidence="5 6">Sa3CVN1</strain>
    </source>
</reference>
<evidence type="ECO:0000313" key="5">
    <source>
        <dbReference type="EMBL" id="MBD7911339.1"/>
    </source>
</evidence>
<comment type="caution">
    <text evidence="5">The sequence shown here is derived from an EMBL/GenBank/DDBJ whole genome shotgun (WGS) entry which is preliminary data.</text>
</comment>
<organism evidence="5 6">
    <name type="scientific">Clostridium cibarium</name>
    <dbReference type="NCBI Taxonomy" id="2762247"/>
    <lineage>
        <taxon>Bacteria</taxon>
        <taxon>Bacillati</taxon>
        <taxon>Bacillota</taxon>
        <taxon>Clostridia</taxon>
        <taxon>Eubacteriales</taxon>
        <taxon>Clostridiaceae</taxon>
        <taxon>Clostridium</taxon>
    </lineage>
</organism>
<dbReference type="SMART" id="SM00910">
    <property type="entry name" value="HIRAN"/>
    <property type="match status" value="1"/>
</dbReference>
<accession>A0ABR8PT51</accession>
<evidence type="ECO:0000256" key="2">
    <source>
        <dbReference type="ARBA" id="ARBA00022801"/>
    </source>
</evidence>
<feature type="coiled-coil region" evidence="3">
    <location>
        <begin position="272"/>
        <end position="299"/>
    </location>
</feature>
<keyword evidence="2" id="KW-0378">Hydrolase</keyword>
<dbReference type="InterPro" id="IPR014905">
    <property type="entry name" value="HIRAN"/>
</dbReference>
<evidence type="ECO:0000313" key="6">
    <source>
        <dbReference type="Proteomes" id="UP000627781"/>
    </source>
</evidence>
<gene>
    <name evidence="5" type="ORF">H9661_08225</name>
</gene>
<protein>
    <submittedName>
        <fullName evidence="5">HIRAN domain-containing protein</fullName>
    </submittedName>
</protein>
<feature type="domain" description="HIRAN" evidence="4">
    <location>
        <begin position="497"/>
        <end position="597"/>
    </location>
</feature>
<keyword evidence="3" id="KW-0175">Coiled coil</keyword>
<proteinExistence type="predicted"/>
<evidence type="ECO:0000256" key="1">
    <source>
        <dbReference type="ARBA" id="ARBA00022723"/>
    </source>
</evidence>
<dbReference type="EMBL" id="JACSRA010000010">
    <property type="protein sequence ID" value="MBD7911339.1"/>
    <property type="molecule type" value="Genomic_DNA"/>
</dbReference>
<evidence type="ECO:0000259" key="4">
    <source>
        <dbReference type="SMART" id="SM00910"/>
    </source>
</evidence>
<evidence type="ECO:0000256" key="3">
    <source>
        <dbReference type="SAM" id="Coils"/>
    </source>
</evidence>
<dbReference type="Proteomes" id="UP000627781">
    <property type="component" value="Unassembled WGS sequence"/>
</dbReference>
<dbReference type="Pfam" id="PF08797">
    <property type="entry name" value="HIRAN"/>
    <property type="match status" value="1"/>
</dbReference>
<dbReference type="RefSeq" id="WP_191768183.1">
    <property type="nucleotide sequence ID" value="NZ_JACSRA010000010.1"/>
</dbReference>
<sequence length="617" mass="73008">MGSIFEELRTLKEYKYDLGKKELEYIYISESMPVNEQLDLADYLIEEIKDIYDKNILYPKFHLEDILLIYYMNPLINKINILIMENVLNEVWVREFTENLIYKSETPWHVKLGLILSSRYLSEEKLPELFDVFSRSGEYIFYLMNTIRNLKGYNNYLVELSKKSKGTIKVFAITNIEYFSPKIVSYMIEEGYKDEIYEELLINYIFTTINLERYLENIDKKRLDNLSYLICSYLRKNEFSIIKSKYNLIGNYLSLVNSIGDNFENLNSIFLIREGIAQDETLECDIEELEKELNNLLEDEKWIDVFKKGIKDKEGLSEDVIALADFYDYQLEYKDLFLYLERDHKDFNIYCYLIEEGRREDKLKLLNYFTNHFCIDKICRGAQDIDDKELSKENIISIIFSLLIKSLKDIYPYGKEIALKALSGEINKIRAEAINYLSRYKDELNEQQLEEIKVAYNSEPNEEVKFKMKTLLFSCEEGKKEYIDINNKSINEHISDVYLLTTDVVGCQYRYRRSLEDELENSKIFYLQIEENNSYDNRAIKVAGESGFVIGYISRSDNYILSNLLKGKKYLYGKIEKYNLENNSIKTRIYLSYKDVIESINDTISMLHGSNTGGFLN</sequence>
<keyword evidence="1" id="KW-0479">Metal-binding</keyword>